<proteinExistence type="predicted"/>
<evidence type="ECO:0000313" key="1">
    <source>
        <dbReference type="EMBL" id="MCD9643339.1"/>
    </source>
</evidence>
<dbReference type="EMBL" id="JACEIK010003863">
    <property type="protein sequence ID" value="MCD9643339.1"/>
    <property type="molecule type" value="Genomic_DNA"/>
</dbReference>
<name>A0ABS8V9C6_DATST</name>
<organism evidence="1 2">
    <name type="scientific">Datura stramonium</name>
    <name type="common">Jimsonweed</name>
    <name type="synonym">Common thornapple</name>
    <dbReference type="NCBI Taxonomy" id="4076"/>
    <lineage>
        <taxon>Eukaryota</taxon>
        <taxon>Viridiplantae</taxon>
        <taxon>Streptophyta</taxon>
        <taxon>Embryophyta</taxon>
        <taxon>Tracheophyta</taxon>
        <taxon>Spermatophyta</taxon>
        <taxon>Magnoliopsida</taxon>
        <taxon>eudicotyledons</taxon>
        <taxon>Gunneridae</taxon>
        <taxon>Pentapetalae</taxon>
        <taxon>asterids</taxon>
        <taxon>lamiids</taxon>
        <taxon>Solanales</taxon>
        <taxon>Solanaceae</taxon>
        <taxon>Solanoideae</taxon>
        <taxon>Datureae</taxon>
        <taxon>Datura</taxon>
    </lineage>
</organism>
<protein>
    <submittedName>
        <fullName evidence="1">Uncharacterized protein</fullName>
    </submittedName>
</protein>
<sequence>MWSLDLILIKRLGIQHIGGFRLNAASGNQCLKFTADNYCDKAGYRDQDQIRATGRTRMFIRMIEAGYMSLLEIMIGLVMRHEFPKWKRRWRRFCKESNLPTPVLKR</sequence>
<dbReference type="Proteomes" id="UP000823775">
    <property type="component" value="Unassembled WGS sequence"/>
</dbReference>
<evidence type="ECO:0000313" key="2">
    <source>
        <dbReference type="Proteomes" id="UP000823775"/>
    </source>
</evidence>
<accession>A0ABS8V9C6</accession>
<gene>
    <name evidence="1" type="ORF">HAX54_030741</name>
</gene>
<keyword evidence="2" id="KW-1185">Reference proteome</keyword>
<reference evidence="1 2" key="1">
    <citation type="journal article" date="2021" name="BMC Genomics">
        <title>Datura genome reveals duplications of psychoactive alkaloid biosynthetic genes and high mutation rate following tissue culture.</title>
        <authorList>
            <person name="Rajewski A."/>
            <person name="Carter-House D."/>
            <person name="Stajich J."/>
            <person name="Litt A."/>
        </authorList>
    </citation>
    <scope>NUCLEOTIDE SEQUENCE [LARGE SCALE GENOMIC DNA]</scope>
    <source>
        <strain evidence="1">AR-01</strain>
    </source>
</reference>
<comment type="caution">
    <text evidence="1">The sequence shown here is derived from an EMBL/GenBank/DDBJ whole genome shotgun (WGS) entry which is preliminary data.</text>
</comment>